<reference evidence="3" key="2">
    <citation type="submission" date="2021-03" db="UniProtKB">
        <authorList>
            <consortium name="EnsemblPlants"/>
        </authorList>
    </citation>
    <scope>IDENTIFICATION</scope>
</reference>
<dbReference type="KEGG" id="cqi:110694655"/>
<dbReference type="SMART" id="SM00666">
    <property type="entry name" value="PB1"/>
    <property type="match status" value="1"/>
</dbReference>
<protein>
    <recommendedName>
        <fullName evidence="2">PB1 domain-containing protein</fullName>
    </recommendedName>
</protein>
<evidence type="ECO:0000259" key="2">
    <source>
        <dbReference type="SMART" id="SM00666"/>
    </source>
</evidence>
<evidence type="ECO:0000313" key="4">
    <source>
        <dbReference type="Proteomes" id="UP000596660"/>
    </source>
</evidence>
<dbReference type="InterPro" id="IPR000270">
    <property type="entry name" value="PB1_dom"/>
</dbReference>
<feature type="compositionally biased region" description="Polar residues" evidence="1">
    <location>
        <begin position="412"/>
        <end position="454"/>
    </location>
</feature>
<dbReference type="GeneID" id="110694655"/>
<dbReference type="Pfam" id="PF00564">
    <property type="entry name" value="PB1"/>
    <property type="match status" value="1"/>
</dbReference>
<sequence>MGTMEPPLPNMVGFQSQPAANYSDSVDSSPKSTTQQGDWDEPLPPVPGAKLRLMCSYGGHIIPRPHDKNLCYVGGETRIVVAERNTSLADLTARLSHSLLDNRKFTFKYQLPNEELDSLISVSTDEDLDNMIEEYDRIAANNSFSKSTSGRLRLFLFMAKPETAQTMGALMDDAQSESWFVDALNGADLLSRGLSDSPAAVGDLLRLDSDPALQQIPPNCSHPAAQLKVAPQDVHSVESIHTIMSDSPMVENTSSFDSTTSSPSMAHLPPIRVRVDEVGDGNTRMQEEMRGRGGLEEHFSSQLRVTPPSAAASAPSSAAVANAAMMNNNYGGINSGMNDDDQLSDQGMHAASRKPPLPIPMPQRVSGGFNLPSPNDSKNAAGFNLPSPDSVHSASSISSGISLTKTAVQHDQAQVISSNENKPPITQTITDQRLDNRSPSPQNQNLQMQPTQDPTKYMYPPQQHEQHQHQFIQENMHYIPAHSQMTQSYRPMYATQQQIHPQVDHQQYPMYYIPVNQNQPYNVAQPQTMTPMVQPSSVTHAQSPVYATRGTAAQTNNQFQQYLAYNNAVVQPRTGTPDNYAHFDYSQFDYGHNQVYYTGQLPPAAAPMATSQYQSITPAQAAMIAEASMQLPKNEGTKQPPTS</sequence>
<dbReference type="PANTHER" id="PTHR31066">
    <property type="entry name" value="OS05G0427100 PROTEIN-RELATED"/>
    <property type="match status" value="1"/>
</dbReference>
<dbReference type="Gene3D" id="3.10.20.90">
    <property type="entry name" value="Phosphatidylinositol 3-kinase Catalytic Subunit, Chain A, domain 1"/>
    <property type="match status" value="1"/>
</dbReference>
<accession>A0A803MR81</accession>
<dbReference type="PANTHER" id="PTHR31066:SF68">
    <property type="entry name" value="SERINE_THREONINE-PROTEIN KINASE YAKA-RELATED"/>
    <property type="match status" value="1"/>
</dbReference>
<dbReference type="OMA" id="EMAANDY"/>
<dbReference type="SUPFAM" id="SSF54277">
    <property type="entry name" value="CAD &amp; PB1 domains"/>
    <property type="match status" value="1"/>
</dbReference>
<feature type="region of interest" description="Disordered" evidence="1">
    <location>
        <begin position="248"/>
        <end position="267"/>
    </location>
</feature>
<evidence type="ECO:0000313" key="3">
    <source>
        <dbReference type="EnsemblPlants" id="AUR62033782-RA:cds"/>
    </source>
</evidence>
<proteinExistence type="predicted"/>
<name>A0A803MR81_CHEQI</name>
<organism evidence="3 4">
    <name type="scientific">Chenopodium quinoa</name>
    <name type="common">Quinoa</name>
    <dbReference type="NCBI Taxonomy" id="63459"/>
    <lineage>
        <taxon>Eukaryota</taxon>
        <taxon>Viridiplantae</taxon>
        <taxon>Streptophyta</taxon>
        <taxon>Embryophyta</taxon>
        <taxon>Tracheophyta</taxon>
        <taxon>Spermatophyta</taxon>
        <taxon>Magnoliopsida</taxon>
        <taxon>eudicotyledons</taxon>
        <taxon>Gunneridae</taxon>
        <taxon>Pentapetalae</taxon>
        <taxon>Caryophyllales</taxon>
        <taxon>Chenopodiaceae</taxon>
        <taxon>Chenopodioideae</taxon>
        <taxon>Atripliceae</taxon>
        <taxon>Chenopodium</taxon>
    </lineage>
</organism>
<dbReference type="InterPro" id="IPR053198">
    <property type="entry name" value="Gynoecium_Dev_Regulator"/>
</dbReference>
<feature type="region of interest" description="Disordered" evidence="1">
    <location>
        <begin position="412"/>
        <end position="457"/>
    </location>
</feature>
<evidence type="ECO:0000256" key="1">
    <source>
        <dbReference type="SAM" id="MobiDB-lite"/>
    </source>
</evidence>
<feature type="region of interest" description="Disordered" evidence="1">
    <location>
        <begin position="1"/>
        <end position="45"/>
    </location>
</feature>
<feature type="domain" description="PB1" evidence="2">
    <location>
        <begin position="65"/>
        <end position="159"/>
    </location>
</feature>
<dbReference type="RefSeq" id="XP_021727511.1">
    <property type="nucleotide sequence ID" value="XM_021871819.1"/>
</dbReference>
<feature type="compositionally biased region" description="Low complexity" evidence="1">
    <location>
        <begin position="253"/>
        <end position="264"/>
    </location>
</feature>
<keyword evidence="4" id="KW-1185">Reference proteome</keyword>
<dbReference type="EnsemblPlants" id="AUR62033782-RA">
    <property type="protein sequence ID" value="AUR62033782-RA:cds"/>
    <property type="gene ID" value="AUR62033782"/>
</dbReference>
<dbReference type="Proteomes" id="UP000596660">
    <property type="component" value="Unplaced"/>
</dbReference>
<gene>
    <name evidence="3" type="primary">LOC110694655</name>
</gene>
<dbReference type="AlphaFoldDB" id="A0A803MR81"/>
<feature type="compositionally biased region" description="Polar residues" evidence="1">
    <location>
        <begin position="13"/>
        <end position="37"/>
    </location>
</feature>
<feature type="compositionally biased region" description="Low complexity" evidence="1">
    <location>
        <begin position="387"/>
        <end position="396"/>
    </location>
</feature>
<dbReference type="CDD" id="cd06410">
    <property type="entry name" value="PB1_UP2"/>
    <property type="match status" value="1"/>
</dbReference>
<dbReference type="Gramene" id="AUR62033782-RA">
    <property type="protein sequence ID" value="AUR62033782-RA:cds"/>
    <property type="gene ID" value="AUR62033782"/>
</dbReference>
<dbReference type="OrthoDB" id="774308at2759"/>
<reference evidence="3" key="1">
    <citation type="journal article" date="2017" name="Nature">
        <title>The genome of Chenopodium quinoa.</title>
        <authorList>
            <person name="Jarvis D.E."/>
            <person name="Ho Y.S."/>
            <person name="Lightfoot D.J."/>
            <person name="Schmoeckel S.M."/>
            <person name="Li B."/>
            <person name="Borm T.J.A."/>
            <person name="Ohyanagi H."/>
            <person name="Mineta K."/>
            <person name="Michell C.T."/>
            <person name="Saber N."/>
            <person name="Kharbatia N.M."/>
            <person name="Rupper R.R."/>
            <person name="Sharp A.R."/>
            <person name="Dally N."/>
            <person name="Boughton B.A."/>
            <person name="Woo Y.H."/>
            <person name="Gao G."/>
            <person name="Schijlen E.G.W.M."/>
            <person name="Guo X."/>
            <person name="Momin A.A."/>
            <person name="Negrao S."/>
            <person name="Al-Babili S."/>
            <person name="Gehring C."/>
            <person name="Roessner U."/>
            <person name="Jung C."/>
            <person name="Murphy K."/>
            <person name="Arold S.T."/>
            <person name="Gojobori T."/>
            <person name="van der Linden C.G."/>
            <person name="van Loo E.N."/>
            <person name="Jellen E.N."/>
            <person name="Maughan P.J."/>
            <person name="Tester M."/>
        </authorList>
    </citation>
    <scope>NUCLEOTIDE SEQUENCE [LARGE SCALE GENOMIC DNA]</scope>
    <source>
        <strain evidence="3">cv. PI 614886</strain>
    </source>
</reference>
<feature type="region of interest" description="Disordered" evidence="1">
    <location>
        <begin position="332"/>
        <end position="396"/>
    </location>
</feature>